<dbReference type="Pfam" id="PF17844">
    <property type="entry name" value="SCP_3"/>
    <property type="match status" value="1"/>
</dbReference>
<organism evidence="2">
    <name type="scientific">uncultured Frankineae bacterium</name>
    <dbReference type="NCBI Taxonomy" id="437475"/>
    <lineage>
        <taxon>Bacteria</taxon>
        <taxon>Bacillati</taxon>
        <taxon>Actinomycetota</taxon>
        <taxon>Actinomycetes</taxon>
        <taxon>Frankiales</taxon>
        <taxon>environmental samples</taxon>
    </lineage>
</organism>
<dbReference type="Gene3D" id="3.30.1050.40">
    <property type="match status" value="1"/>
</dbReference>
<name>A0A6J4MR22_9ACTN</name>
<reference evidence="2" key="1">
    <citation type="submission" date="2020-02" db="EMBL/GenBank/DDBJ databases">
        <authorList>
            <person name="Meier V. D."/>
        </authorList>
    </citation>
    <scope>NUCLEOTIDE SEQUENCE</scope>
    <source>
        <strain evidence="2">AVDCRST_MAG16</strain>
    </source>
</reference>
<gene>
    <name evidence="2" type="ORF">AVDCRST_MAG16-3334</name>
</gene>
<feature type="domain" description="Bacterial SCP orthologue" evidence="1">
    <location>
        <begin position="63"/>
        <end position="155"/>
    </location>
</feature>
<dbReference type="InterPro" id="IPR041629">
    <property type="entry name" value="SCP_3"/>
</dbReference>
<protein>
    <recommendedName>
        <fullName evidence="1">Bacterial SCP orthologue domain-containing protein</fullName>
    </recommendedName>
</protein>
<proteinExistence type="predicted"/>
<dbReference type="AlphaFoldDB" id="A0A6J4MR22"/>
<dbReference type="EMBL" id="CADCUE010000309">
    <property type="protein sequence ID" value="CAA9364182.1"/>
    <property type="molecule type" value="Genomic_DNA"/>
</dbReference>
<sequence length="156" mass="16548">MPARARRDPLTALREAVAAQAALVAVPPPADGRRDDAAPQELLDRLVELVLAGLDQRPPVAPDRGALRLVVKALAERLAASAPGRHVEARVPPYAAVQCVAGPRHTRGTPPNVVEADPVAFVELCTGRLTWADAAADGRVRTWGDRADLSPYLPLP</sequence>
<accession>A0A6J4MR22</accession>
<evidence type="ECO:0000259" key="1">
    <source>
        <dbReference type="Pfam" id="PF17844"/>
    </source>
</evidence>
<evidence type="ECO:0000313" key="2">
    <source>
        <dbReference type="EMBL" id="CAA9364182.1"/>
    </source>
</evidence>